<feature type="transmembrane region" description="Helical" evidence="9">
    <location>
        <begin position="113"/>
        <end position="130"/>
    </location>
</feature>
<feature type="transmembrane region" description="Helical" evidence="9">
    <location>
        <begin position="287"/>
        <end position="304"/>
    </location>
</feature>
<dbReference type="AlphaFoldDB" id="A0A4Y9ABA8"/>
<dbReference type="EMBL" id="SRHY01000009">
    <property type="protein sequence ID" value="TFJ93199.1"/>
    <property type="molecule type" value="Genomic_DNA"/>
</dbReference>
<evidence type="ECO:0000256" key="6">
    <source>
        <dbReference type="ARBA" id="ARBA00022989"/>
    </source>
</evidence>
<dbReference type="FunFam" id="1.20.1250.20:FF:000017">
    <property type="entry name" value="Dipeptide and tripeptide permease A"/>
    <property type="match status" value="1"/>
</dbReference>
<dbReference type="PROSITE" id="PS01023">
    <property type="entry name" value="PTR2_2"/>
    <property type="match status" value="1"/>
</dbReference>
<dbReference type="InterPro" id="IPR000109">
    <property type="entry name" value="POT_fam"/>
</dbReference>
<feature type="transmembrane region" description="Helical" evidence="9">
    <location>
        <begin position="460"/>
        <end position="480"/>
    </location>
</feature>
<sequence length="492" mass="53932">MSSNQQKTKRKGFFGHPPAMFTLFNMELWERFSYYGMKALVIYYMYYEVSQGGLGLSKDLASSIMSVYGSLVFLSGIIGGWVADRVFGNRNTLFWGAITIMLGHLTLSLPGGVGPLFIGMLFIILGSGLMKPNISNIVGDLYSPTSEKRDAAFSLFYMAVNIGAFVSPLIVGPVGRNVNFHLGFSLAAIGMAIGLIVYILTARRNIGDIGKEVKNPLESGERKTMSKRIMLGTVAFLFLVLIAFLTDNLTVQMFINFISVLGVAIPASYFIMMITSKKTTDVERSRIYAYIPLFVGAMMFWTIQEQGAVIMARFADQRTQLEFLDFNIDPAWFQSVNPLFIILFAPVFATLWTKLGSRQPSTPHKFTIGIFLAGMSFLLMTLPGLLHGTDALASPLWLVGFFFLVTMGELCLSPVGLSATTKLAPKAFAAQTMSVWGLANAAGQGINAQITPLYGADTEIAYFGIIGMISVVIALILLFLSPKISSYMRGLH</sequence>
<reference evidence="11 12" key="1">
    <citation type="submission" date="2019-03" db="EMBL/GenBank/DDBJ databases">
        <title>Genome sequence of Lentibacillus salicampi ATCC BAA-719.</title>
        <authorList>
            <person name="Maclea K.S."/>
            <person name="Simoes Junior M."/>
        </authorList>
    </citation>
    <scope>NUCLEOTIDE SEQUENCE [LARGE SCALE GENOMIC DNA]</scope>
    <source>
        <strain evidence="11 12">ATCC BAA-719</strain>
    </source>
</reference>
<dbReference type="OrthoDB" id="9772725at2"/>
<keyword evidence="6 9" id="KW-1133">Transmembrane helix</keyword>
<feature type="transmembrane region" description="Helical" evidence="9">
    <location>
        <begin position="32"/>
        <end position="49"/>
    </location>
</feature>
<dbReference type="PANTHER" id="PTHR23517:SF15">
    <property type="entry name" value="PROTON-DEPENDENT OLIGOPEPTIDE FAMILY TRANSPORT PROTEIN"/>
    <property type="match status" value="1"/>
</dbReference>
<feature type="transmembrane region" description="Helical" evidence="9">
    <location>
        <begin position="365"/>
        <end position="386"/>
    </location>
</feature>
<feature type="transmembrane region" description="Helical" evidence="9">
    <location>
        <begin position="433"/>
        <end position="454"/>
    </location>
</feature>
<evidence type="ECO:0000256" key="1">
    <source>
        <dbReference type="ARBA" id="ARBA00004651"/>
    </source>
</evidence>
<keyword evidence="12" id="KW-1185">Reference proteome</keyword>
<keyword evidence="5 8" id="KW-0812">Transmembrane</keyword>
<dbReference type="InterPro" id="IPR050171">
    <property type="entry name" value="MFS_Transporters"/>
</dbReference>
<dbReference type="PANTHER" id="PTHR23517">
    <property type="entry name" value="RESISTANCE PROTEIN MDTM, PUTATIVE-RELATED-RELATED"/>
    <property type="match status" value="1"/>
</dbReference>
<evidence type="ECO:0000256" key="9">
    <source>
        <dbReference type="SAM" id="Phobius"/>
    </source>
</evidence>
<dbReference type="GO" id="GO:0071916">
    <property type="term" value="F:dipeptide transmembrane transporter activity"/>
    <property type="evidence" value="ECO:0007669"/>
    <property type="project" value="UniProtKB-ARBA"/>
</dbReference>
<evidence type="ECO:0000256" key="2">
    <source>
        <dbReference type="ARBA" id="ARBA00005982"/>
    </source>
</evidence>
<organism evidence="11 12">
    <name type="scientific">Lentibacillus salicampi</name>
    <dbReference type="NCBI Taxonomy" id="175306"/>
    <lineage>
        <taxon>Bacteria</taxon>
        <taxon>Bacillati</taxon>
        <taxon>Bacillota</taxon>
        <taxon>Bacilli</taxon>
        <taxon>Bacillales</taxon>
        <taxon>Bacillaceae</taxon>
        <taxon>Lentibacillus</taxon>
    </lineage>
</organism>
<dbReference type="PROSITE" id="PS50850">
    <property type="entry name" value="MFS"/>
    <property type="match status" value="1"/>
</dbReference>
<feature type="transmembrane region" description="Helical" evidence="9">
    <location>
        <begin position="229"/>
        <end position="246"/>
    </location>
</feature>
<feature type="domain" description="Major facilitator superfamily (MFS) profile" evidence="10">
    <location>
        <begin position="22"/>
        <end position="485"/>
    </location>
</feature>
<dbReference type="NCBIfam" id="TIGR00924">
    <property type="entry name" value="yjdL_sub1_fam"/>
    <property type="match status" value="1"/>
</dbReference>
<dbReference type="GO" id="GO:0035443">
    <property type="term" value="P:tripeptide transmembrane transport"/>
    <property type="evidence" value="ECO:0007669"/>
    <property type="project" value="UniProtKB-ARBA"/>
</dbReference>
<evidence type="ECO:0000256" key="8">
    <source>
        <dbReference type="RuleBase" id="RU003755"/>
    </source>
</evidence>
<dbReference type="InterPro" id="IPR020846">
    <property type="entry name" value="MFS_dom"/>
</dbReference>
<name>A0A4Y9ABA8_9BACI</name>
<evidence type="ECO:0000256" key="4">
    <source>
        <dbReference type="ARBA" id="ARBA00022475"/>
    </source>
</evidence>
<keyword evidence="7 9" id="KW-0472">Membrane</keyword>
<dbReference type="GO" id="GO:0015333">
    <property type="term" value="F:peptide:proton symporter activity"/>
    <property type="evidence" value="ECO:0007669"/>
    <property type="project" value="UniProtKB-ARBA"/>
</dbReference>
<keyword evidence="3 8" id="KW-0813">Transport</keyword>
<feature type="transmembrane region" description="Helical" evidence="9">
    <location>
        <begin position="61"/>
        <end position="83"/>
    </location>
</feature>
<protein>
    <submittedName>
        <fullName evidence="11">Peptide MFS transporter</fullName>
    </submittedName>
</protein>
<evidence type="ECO:0000259" key="10">
    <source>
        <dbReference type="PROSITE" id="PS50850"/>
    </source>
</evidence>
<feature type="transmembrane region" description="Helical" evidence="9">
    <location>
        <begin position="252"/>
        <end position="275"/>
    </location>
</feature>
<evidence type="ECO:0000256" key="3">
    <source>
        <dbReference type="ARBA" id="ARBA00022448"/>
    </source>
</evidence>
<dbReference type="InterPro" id="IPR018456">
    <property type="entry name" value="PTR2_symporter_CS"/>
</dbReference>
<comment type="subcellular location">
    <subcellularLocation>
        <location evidence="1">Cell membrane</location>
        <topology evidence="1">Multi-pass membrane protein</topology>
    </subcellularLocation>
    <subcellularLocation>
        <location evidence="8">Membrane</location>
        <topology evidence="8">Multi-pass membrane protein</topology>
    </subcellularLocation>
</comment>
<comment type="caution">
    <text evidence="11">The sequence shown here is derived from an EMBL/GenBank/DDBJ whole genome shotgun (WGS) entry which is preliminary data.</text>
</comment>
<keyword evidence="4" id="KW-1003">Cell membrane</keyword>
<dbReference type="InterPro" id="IPR005279">
    <property type="entry name" value="Dipep/tripep_permease"/>
</dbReference>
<evidence type="ECO:0000313" key="12">
    <source>
        <dbReference type="Proteomes" id="UP000298484"/>
    </source>
</evidence>
<accession>A0A4Y9ABA8</accession>
<dbReference type="CDD" id="cd17346">
    <property type="entry name" value="MFS_DtpA_like"/>
    <property type="match status" value="1"/>
</dbReference>
<dbReference type="SUPFAM" id="SSF103473">
    <property type="entry name" value="MFS general substrate transporter"/>
    <property type="match status" value="2"/>
</dbReference>
<feature type="transmembrane region" description="Helical" evidence="9">
    <location>
        <begin position="90"/>
        <end position="107"/>
    </location>
</feature>
<dbReference type="GO" id="GO:0042937">
    <property type="term" value="F:tripeptide transmembrane transporter activity"/>
    <property type="evidence" value="ECO:0007669"/>
    <property type="project" value="UniProtKB-ARBA"/>
</dbReference>
<dbReference type="Proteomes" id="UP000298484">
    <property type="component" value="Unassembled WGS sequence"/>
</dbReference>
<evidence type="ECO:0000256" key="5">
    <source>
        <dbReference type="ARBA" id="ARBA00022692"/>
    </source>
</evidence>
<dbReference type="RefSeq" id="WP_135109740.1">
    <property type="nucleotide sequence ID" value="NZ_SRHY01000009.1"/>
</dbReference>
<dbReference type="Gene3D" id="1.20.1250.20">
    <property type="entry name" value="MFS general substrate transporter like domains"/>
    <property type="match status" value="1"/>
</dbReference>
<dbReference type="InterPro" id="IPR036259">
    <property type="entry name" value="MFS_trans_sf"/>
</dbReference>
<proteinExistence type="inferred from homology"/>
<feature type="transmembrane region" description="Helical" evidence="9">
    <location>
        <begin position="151"/>
        <end position="170"/>
    </location>
</feature>
<feature type="transmembrane region" description="Helical" evidence="9">
    <location>
        <begin position="331"/>
        <end position="353"/>
    </location>
</feature>
<evidence type="ECO:0000256" key="7">
    <source>
        <dbReference type="ARBA" id="ARBA00023136"/>
    </source>
</evidence>
<dbReference type="GO" id="GO:0005886">
    <property type="term" value="C:plasma membrane"/>
    <property type="evidence" value="ECO:0007669"/>
    <property type="project" value="UniProtKB-SubCell"/>
</dbReference>
<gene>
    <name evidence="11" type="ORF">E4U82_08330</name>
</gene>
<feature type="transmembrane region" description="Helical" evidence="9">
    <location>
        <begin position="182"/>
        <end position="201"/>
    </location>
</feature>
<comment type="similarity">
    <text evidence="2 8">Belongs to the major facilitator superfamily. Proton-dependent oligopeptide transporter (POT/PTR) (TC 2.A.17) family.</text>
</comment>
<dbReference type="Pfam" id="PF00854">
    <property type="entry name" value="PTR2"/>
    <property type="match status" value="1"/>
</dbReference>
<feature type="transmembrane region" description="Helical" evidence="9">
    <location>
        <begin position="392"/>
        <end position="412"/>
    </location>
</feature>
<evidence type="ECO:0000313" key="11">
    <source>
        <dbReference type="EMBL" id="TFJ93199.1"/>
    </source>
</evidence>